<keyword evidence="3" id="KW-1185">Reference proteome</keyword>
<proteinExistence type="predicted"/>
<name>F8MCU7_NEUT8</name>
<evidence type="ECO:0000313" key="3">
    <source>
        <dbReference type="Proteomes" id="UP000008065"/>
    </source>
</evidence>
<feature type="signal peptide" evidence="1">
    <location>
        <begin position="1"/>
        <end position="25"/>
    </location>
</feature>
<protein>
    <submittedName>
        <fullName evidence="2">Uncharacterized protein</fullName>
    </submittedName>
</protein>
<gene>
    <name evidence="2" type="ORF">NEUTE1DRAFT_98467</name>
</gene>
<dbReference type="VEuPathDB" id="FungiDB:NEUTE1DRAFT_98467"/>
<dbReference type="OrthoDB" id="10364305at2759"/>
<dbReference type="GeneID" id="20831848"/>
<dbReference type="Proteomes" id="UP000008065">
    <property type="component" value="Unassembled WGS sequence"/>
</dbReference>
<feature type="chain" id="PRO_5003374900" evidence="1">
    <location>
        <begin position="26"/>
        <end position="141"/>
    </location>
</feature>
<evidence type="ECO:0000313" key="2">
    <source>
        <dbReference type="EMBL" id="EGO61345.1"/>
    </source>
</evidence>
<dbReference type="KEGG" id="nte:NEUTE1DRAFT98467"/>
<dbReference type="RefSeq" id="XP_009848421.1">
    <property type="nucleotide sequence ID" value="XM_009850119.1"/>
</dbReference>
<accession>F8MCU7</accession>
<reference evidence="3" key="1">
    <citation type="journal article" date="2011" name="Genetics">
        <title>Massive changes in genome architecture accompany the transition to self-fertility in the filamentous fungus Neurospora tetrasperma.</title>
        <authorList>
            <person name="Ellison C.E."/>
            <person name="Stajich J.E."/>
            <person name="Jacobson D.J."/>
            <person name="Natvig D.O."/>
            <person name="Lapidus A."/>
            <person name="Foster B."/>
            <person name="Aerts A."/>
            <person name="Riley R."/>
            <person name="Lindquist E.A."/>
            <person name="Grigoriev I.V."/>
            <person name="Taylor J.W."/>
        </authorList>
    </citation>
    <scope>NUCLEOTIDE SEQUENCE [LARGE SCALE GENOMIC DNA]</scope>
    <source>
        <strain evidence="3">FGSC 2508 / P0657</strain>
    </source>
</reference>
<sequence>MVLIPQGVSAYLLCLLTSRFLSGTALCLCGGGRKRGRERNWRERKDIALRAFQLSAYKKTPQSNVLQSVRGQLLKYPVGSRVLKPSKVQGTVSQWLGAQGFRFTWKSGIIRKHRATLCPPESIYETVILDLSTLQRPGNDR</sequence>
<keyword evidence="1" id="KW-0732">Signal</keyword>
<dbReference type="EMBL" id="GL891302">
    <property type="protein sequence ID" value="EGO61345.1"/>
    <property type="molecule type" value="Genomic_DNA"/>
</dbReference>
<evidence type="ECO:0000256" key="1">
    <source>
        <dbReference type="SAM" id="SignalP"/>
    </source>
</evidence>
<dbReference type="AlphaFoldDB" id="F8MCU7"/>
<organism evidence="2 3">
    <name type="scientific">Neurospora tetrasperma (strain FGSC 2508 / ATCC MYA-4615 / P0657)</name>
    <dbReference type="NCBI Taxonomy" id="510951"/>
    <lineage>
        <taxon>Eukaryota</taxon>
        <taxon>Fungi</taxon>
        <taxon>Dikarya</taxon>
        <taxon>Ascomycota</taxon>
        <taxon>Pezizomycotina</taxon>
        <taxon>Sordariomycetes</taxon>
        <taxon>Sordariomycetidae</taxon>
        <taxon>Sordariales</taxon>
        <taxon>Sordariaceae</taxon>
        <taxon>Neurospora</taxon>
    </lineage>
</organism>
<dbReference type="HOGENOM" id="CLU_1896798_0_0_1"/>